<reference evidence="1 2" key="1">
    <citation type="submission" date="2015-07" db="EMBL/GenBank/DDBJ databases">
        <title>Whole genome sequencing of Bosea vaviloviae isolated from cave pool.</title>
        <authorList>
            <person name="Tan N.E.H."/>
            <person name="Lee Y.P."/>
            <person name="Gan H.M."/>
            <person name="Barton H."/>
            <person name="Savka M.A."/>
        </authorList>
    </citation>
    <scope>NUCLEOTIDE SEQUENCE [LARGE SCALE GENOMIC DNA]</scope>
    <source>
        <strain evidence="1 2">SD260</strain>
    </source>
</reference>
<comment type="caution">
    <text evidence="1">The sequence shown here is derived from an EMBL/GenBank/DDBJ whole genome shotgun (WGS) entry which is preliminary data.</text>
</comment>
<organism evidence="1 2">
    <name type="scientific">Bosea vaviloviae</name>
    <dbReference type="NCBI Taxonomy" id="1526658"/>
    <lineage>
        <taxon>Bacteria</taxon>
        <taxon>Pseudomonadati</taxon>
        <taxon>Pseudomonadota</taxon>
        <taxon>Alphaproteobacteria</taxon>
        <taxon>Hyphomicrobiales</taxon>
        <taxon>Boseaceae</taxon>
        <taxon>Bosea</taxon>
    </lineage>
</organism>
<accession>A0A0N0MD41</accession>
<evidence type="ECO:0000313" key="2">
    <source>
        <dbReference type="Proteomes" id="UP000037822"/>
    </source>
</evidence>
<gene>
    <name evidence="1" type="ORF">AE618_06425</name>
</gene>
<sequence>MANGHAFLQFVIAQNVPVELTFDGVPDQDEVIGRHADLIELGLRQELVAIDQAFISDNLKKAIKDASLFDAEFSHPRILSVRLP</sequence>
<proteinExistence type="predicted"/>
<keyword evidence="2" id="KW-1185">Reference proteome</keyword>
<dbReference type="Proteomes" id="UP000037822">
    <property type="component" value="Unassembled WGS sequence"/>
</dbReference>
<evidence type="ECO:0000313" key="1">
    <source>
        <dbReference type="EMBL" id="KPH82002.1"/>
    </source>
</evidence>
<name>A0A0N0MD41_9HYPH</name>
<protein>
    <submittedName>
        <fullName evidence="1">Uncharacterized protein</fullName>
    </submittedName>
</protein>
<dbReference type="AlphaFoldDB" id="A0A0N0MD41"/>
<dbReference type="EMBL" id="LGSZ01000025">
    <property type="protein sequence ID" value="KPH82002.1"/>
    <property type="molecule type" value="Genomic_DNA"/>
</dbReference>